<sequence>MIVPGVNLIWAVWWSYVLFKDPNTHFETHEWWESQLEKIIAAGSLQKDSASDSPIEILKKRYARGEITREQFQQMKEDLEK</sequence>
<protein>
    <submittedName>
        <fullName evidence="2">SHOCT domain-containing protein</fullName>
    </submittedName>
</protein>
<evidence type="ECO:0000313" key="2">
    <source>
        <dbReference type="EMBL" id="HHF98049.1"/>
    </source>
</evidence>
<dbReference type="Pfam" id="PF09851">
    <property type="entry name" value="SHOCT"/>
    <property type="match status" value="1"/>
</dbReference>
<dbReference type="InterPro" id="IPR018649">
    <property type="entry name" value="SHOCT"/>
</dbReference>
<reference evidence="2" key="1">
    <citation type="journal article" date="2020" name="mSystems">
        <title>Genome- and Community-Level Interaction Insights into Carbon Utilization and Element Cycling Functions of Hydrothermarchaeota in Hydrothermal Sediment.</title>
        <authorList>
            <person name="Zhou Z."/>
            <person name="Liu Y."/>
            <person name="Xu W."/>
            <person name="Pan J."/>
            <person name="Luo Z.H."/>
            <person name="Li M."/>
        </authorList>
    </citation>
    <scope>NUCLEOTIDE SEQUENCE [LARGE SCALE GENOMIC DNA]</scope>
    <source>
        <strain evidence="2">HyVt-92</strain>
    </source>
</reference>
<dbReference type="EMBL" id="DRTT01000028">
    <property type="protein sequence ID" value="HHF98049.1"/>
    <property type="molecule type" value="Genomic_DNA"/>
</dbReference>
<dbReference type="AlphaFoldDB" id="A0A7V5HY55"/>
<accession>A0A7V5HY55</accession>
<dbReference type="Proteomes" id="UP000886070">
    <property type="component" value="Unassembled WGS sequence"/>
</dbReference>
<gene>
    <name evidence="2" type="ORF">ENL39_00985</name>
</gene>
<feature type="domain" description="SHOCT" evidence="1">
    <location>
        <begin position="54"/>
        <end position="79"/>
    </location>
</feature>
<comment type="caution">
    <text evidence="2">The sequence shown here is derived from an EMBL/GenBank/DDBJ whole genome shotgun (WGS) entry which is preliminary data.</text>
</comment>
<proteinExistence type="predicted"/>
<name>A0A7V5HY55_UNCAE</name>
<evidence type="ECO:0000259" key="1">
    <source>
        <dbReference type="Pfam" id="PF09851"/>
    </source>
</evidence>
<organism evidence="2">
    <name type="scientific">Aerophobetes bacterium</name>
    <dbReference type="NCBI Taxonomy" id="2030807"/>
    <lineage>
        <taxon>Bacteria</taxon>
        <taxon>Candidatus Aerophobota</taxon>
    </lineage>
</organism>